<evidence type="ECO:0000313" key="3">
    <source>
        <dbReference type="Proteomes" id="UP000479710"/>
    </source>
</evidence>
<feature type="non-terminal residue" evidence="2">
    <location>
        <position position="222"/>
    </location>
</feature>
<keyword evidence="3" id="KW-1185">Reference proteome</keyword>
<dbReference type="Proteomes" id="UP000479710">
    <property type="component" value="Unassembled WGS sequence"/>
</dbReference>
<feature type="transmembrane region" description="Helical" evidence="1">
    <location>
        <begin position="163"/>
        <end position="183"/>
    </location>
</feature>
<comment type="caution">
    <text evidence="2">The sequence shown here is derived from an EMBL/GenBank/DDBJ whole genome shotgun (WGS) entry which is preliminary data.</text>
</comment>
<organism evidence="2 3">
    <name type="scientific">Oryza meyeriana var. granulata</name>
    <dbReference type="NCBI Taxonomy" id="110450"/>
    <lineage>
        <taxon>Eukaryota</taxon>
        <taxon>Viridiplantae</taxon>
        <taxon>Streptophyta</taxon>
        <taxon>Embryophyta</taxon>
        <taxon>Tracheophyta</taxon>
        <taxon>Spermatophyta</taxon>
        <taxon>Magnoliopsida</taxon>
        <taxon>Liliopsida</taxon>
        <taxon>Poales</taxon>
        <taxon>Poaceae</taxon>
        <taxon>BOP clade</taxon>
        <taxon>Oryzoideae</taxon>
        <taxon>Oryzeae</taxon>
        <taxon>Oryzinae</taxon>
        <taxon>Oryza</taxon>
        <taxon>Oryza meyeriana</taxon>
    </lineage>
</organism>
<evidence type="ECO:0000313" key="2">
    <source>
        <dbReference type="EMBL" id="KAF0902510.1"/>
    </source>
</evidence>
<name>A0A6G1CQY0_9ORYZ</name>
<sequence length="222" mass="25377">MNQYDQQMEQLQVQAKSTITQMQTSNYAHHLLEDRVKILESKESHSTSKQSHMETSFVQQHERITAIEQDMSSNITHCGQQIQTLQNKENDVLMKSFQSLLTCMVPFIVAFLLSMLSNQSSYGESEKDLVIKISLVCGLPGVTAMVFAHIARGSFWTSVVSSLTLYFVIYSITLVHYAFIRLLPWSPWTRSRFYATIPLAAIFLAMVLTMLIIWGIFVKKPK</sequence>
<feature type="transmembrane region" description="Helical" evidence="1">
    <location>
        <begin position="195"/>
        <end position="217"/>
    </location>
</feature>
<reference evidence="2 3" key="1">
    <citation type="submission" date="2019-11" db="EMBL/GenBank/DDBJ databases">
        <title>Whole genome sequence of Oryza granulata.</title>
        <authorList>
            <person name="Li W."/>
        </authorList>
    </citation>
    <scope>NUCLEOTIDE SEQUENCE [LARGE SCALE GENOMIC DNA]</scope>
    <source>
        <strain evidence="3">cv. Menghai</strain>
        <tissue evidence="2">Leaf</tissue>
    </source>
</reference>
<proteinExistence type="predicted"/>
<evidence type="ECO:0000256" key="1">
    <source>
        <dbReference type="SAM" id="Phobius"/>
    </source>
</evidence>
<gene>
    <name evidence="2" type="ORF">E2562_017909</name>
</gene>
<feature type="transmembrane region" description="Helical" evidence="1">
    <location>
        <begin position="97"/>
        <end position="117"/>
    </location>
</feature>
<keyword evidence="1" id="KW-0472">Membrane</keyword>
<dbReference type="OrthoDB" id="10310403at2759"/>
<keyword evidence="1" id="KW-1133">Transmembrane helix</keyword>
<feature type="transmembrane region" description="Helical" evidence="1">
    <location>
        <begin position="129"/>
        <end position="151"/>
    </location>
</feature>
<dbReference type="AlphaFoldDB" id="A0A6G1CQY0"/>
<keyword evidence="1" id="KW-0812">Transmembrane</keyword>
<dbReference type="EMBL" id="SPHZ02000008">
    <property type="protein sequence ID" value="KAF0902510.1"/>
    <property type="molecule type" value="Genomic_DNA"/>
</dbReference>
<accession>A0A6G1CQY0</accession>
<protein>
    <submittedName>
        <fullName evidence="2">Uncharacterized protein</fullName>
    </submittedName>
</protein>